<dbReference type="Proteomes" id="UP000032142">
    <property type="component" value="Unassembled WGS sequence"/>
</dbReference>
<keyword evidence="3" id="KW-1185">Reference proteome</keyword>
<name>A0A0B0MF92_GOSAR</name>
<protein>
    <submittedName>
        <fullName evidence="2">Uncharacterized protein</fullName>
    </submittedName>
</protein>
<keyword evidence="1" id="KW-1133">Transmembrane helix</keyword>
<reference evidence="3" key="1">
    <citation type="submission" date="2014-09" db="EMBL/GenBank/DDBJ databases">
        <authorList>
            <person name="Mudge J."/>
            <person name="Ramaraj T."/>
            <person name="Lindquist I.E."/>
            <person name="Bharti A.K."/>
            <person name="Sundararajan A."/>
            <person name="Cameron C.T."/>
            <person name="Woodward J.E."/>
            <person name="May G.D."/>
            <person name="Brubaker C."/>
            <person name="Broadhvest J."/>
            <person name="Wilkins T.A."/>
        </authorList>
    </citation>
    <scope>NUCLEOTIDE SEQUENCE</scope>
    <source>
        <strain evidence="3">cv. AKA8401</strain>
    </source>
</reference>
<sequence>MGELHCSLATYVALTCILSMYPSYISMCSTGKILVKWKNTHDASDVLVSVVEWALWTGMYLTLRLKLDRTTIM</sequence>
<keyword evidence="1" id="KW-0812">Transmembrane</keyword>
<evidence type="ECO:0000256" key="1">
    <source>
        <dbReference type="SAM" id="Phobius"/>
    </source>
</evidence>
<evidence type="ECO:0000313" key="2">
    <source>
        <dbReference type="EMBL" id="KHF98108.1"/>
    </source>
</evidence>
<keyword evidence="1" id="KW-0472">Membrane</keyword>
<feature type="transmembrane region" description="Helical" evidence="1">
    <location>
        <begin position="46"/>
        <end position="63"/>
    </location>
</feature>
<accession>A0A0B0MF92</accession>
<comment type="caution">
    <text evidence="2">The sequence shown here is derived from an EMBL/GenBank/DDBJ whole genome shotgun (WGS) entry which is preliminary data.</text>
</comment>
<evidence type="ECO:0000313" key="3">
    <source>
        <dbReference type="Proteomes" id="UP000032142"/>
    </source>
</evidence>
<dbReference type="EMBL" id="JRRC01028158">
    <property type="protein sequence ID" value="KHF98108.1"/>
    <property type="molecule type" value="Genomic_DNA"/>
</dbReference>
<gene>
    <name evidence="2" type="ORF">F383_37340</name>
</gene>
<organism evidence="2 3">
    <name type="scientific">Gossypium arboreum</name>
    <name type="common">Tree cotton</name>
    <name type="synonym">Gossypium nanking</name>
    <dbReference type="NCBI Taxonomy" id="29729"/>
    <lineage>
        <taxon>Eukaryota</taxon>
        <taxon>Viridiplantae</taxon>
        <taxon>Streptophyta</taxon>
        <taxon>Embryophyta</taxon>
        <taxon>Tracheophyta</taxon>
        <taxon>Spermatophyta</taxon>
        <taxon>Magnoliopsida</taxon>
        <taxon>eudicotyledons</taxon>
        <taxon>Gunneridae</taxon>
        <taxon>Pentapetalae</taxon>
        <taxon>rosids</taxon>
        <taxon>malvids</taxon>
        <taxon>Malvales</taxon>
        <taxon>Malvaceae</taxon>
        <taxon>Malvoideae</taxon>
        <taxon>Gossypium</taxon>
    </lineage>
</organism>
<proteinExistence type="predicted"/>
<dbReference type="AlphaFoldDB" id="A0A0B0MF92"/>